<sequence>MNKITNNIKDINSLEKILKIKKDMSNNEFKKLLTTKMNNNEIKKQGVEQLNARTLNNIIESFTHQVKQSNIQTRKPVNNLNLTKEQQYIIEDAGKILKNRMLYSIKTNELFNNIDFTKSHFIKI</sequence>
<protein>
    <submittedName>
        <fullName evidence="1">Uncharacterized protein</fullName>
    </submittedName>
</protein>
<organism evidence="1">
    <name type="scientific">Salmonella enterica</name>
    <name type="common">Salmonella choleraesuis</name>
    <dbReference type="NCBI Taxonomy" id="28901"/>
    <lineage>
        <taxon>Bacteria</taxon>
        <taxon>Pseudomonadati</taxon>
        <taxon>Pseudomonadota</taxon>
        <taxon>Gammaproteobacteria</taxon>
        <taxon>Enterobacterales</taxon>
        <taxon>Enterobacteriaceae</taxon>
        <taxon>Salmonella</taxon>
    </lineage>
</organism>
<comment type="caution">
    <text evidence="1">The sequence shown here is derived from an EMBL/GenBank/DDBJ whole genome shotgun (WGS) entry which is preliminary data.</text>
</comment>
<proteinExistence type="predicted"/>
<dbReference type="AlphaFoldDB" id="A0A402WM65"/>
<accession>A0A402WM65</accession>
<dbReference type="EMBL" id="RSUV01000026">
    <property type="protein sequence ID" value="MIV46630.1"/>
    <property type="molecule type" value="Genomic_DNA"/>
</dbReference>
<gene>
    <name evidence="1" type="ORF">A7E06_24850</name>
</gene>
<evidence type="ECO:0000313" key="1">
    <source>
        <dbReference type="EMBL" id="MIV46630.1"/>
    </source>
</evidence>
<name>A0A402WM65_SALER</name>
<reference evidence="1" key="1">
    <citation type="submission" date="2018-07" db="EMBL/GenBank/DDBJ databases">
        <authorList>
            <consortium name="GenomeTrakr network: Whole genome sequencing for foodborne pathogen traceback"/>
        </authorList>
    </citation>
    <scope>NUCLEOTIDE SEQUENCE [LARGE SCALE GENOMIC DNA]</scope>
    <source>
        <strain evidence="1">CFSAN048114</strain>
    </source>
</reference>
<dbReference type="Proteomes" id="UP000839530">
    <property type="component" value="Unassembled WGS sequence"/>
</dbReference>